<reference evidence="1" key="1">
    <citation type="submission" date="2019-08" db="EMBL/GenBank/DDBJ databases">
        <title>Genome sequence of Clostridiales bacterium MT110.</title>
        <authorList>
            <person name="Cao J."/>
        </authorList>
    </citation>
    <scope>NUCLEOTIDE SEQUENCE</scope>
    <source>
        <strain evidence="1">MT110</strain>
    </source>
</reference>
<name>A0ACD1AB13_9FIRM</name>
<keyword evidence="2" id="KW-1185">Reference proteome</keyword>
<proteinExistence type="predicted"/>
<protein>
    <submittedName>
        <fullName evidence="1">Tetratricopeptide repeat protein</fullName>
    </submittedName>
</protein>
<evidence type="ECO:0000313" key="2">
    <source>
        <dbReference type="Proteomes" id="UP000594014"/>
    </source>
</evidence>
<dbReference type="EMBL" id="CP042469">
    <property type="protein sequence ID" value="QOX63538.1"/>
    <property type="molecule type" value="Genomic_DNA"/>
</dbReference>
<sequence length="357" mass="41824">MGNPVGEMMQFLKKKEDKIEAPQKTPEEYDIKERPDRVGKYLKKYTKTFVFDEFSEDYIKRTNLEYMKGVPIPLRKEDLEGFKGGEGIKIPFLQENLAWIMGIDPKFQYTEQYVKMLSGFAPKRIVNALVKKGRDLAELKDLDAAAIHFRAALCILPTNIHAMYSYARVCRELYLSSNNAEYIGRFKAESIEYFELLVDFYPRYNQSYYYLGYAYLNMGLYIKAKLAWEQFLKRNGNLKDRKEIMERMRQLEQPVKIEEGCNAVLAGRYELGIDILEPFVNTKFKDWWPMSYYLGVAYLRTGNRKDAVTNFKNVLALNPSHIESMEELAEIYAESKDKENETKYRKKAELIKSGGHK</sequence>
<dbReference type="Proteomes" id="UP000594014">
    <property type="component" value="Chromosome"/>
</dbReference>
<gene>
    <name evidence="1" type="ORF">FRZ06_09335</name>
</gene>
<accession>A0ACD1AB13</accession>
<organism evidence="1 2">
    <name type="scientific">Anoxybacterium hadale</name>
    <dbReference type="NCBI Taxonomy" id="3408580"/>
    <lineage>
        <taxon>Bacteria</taxon>
        <taxon>Bacillati</taxon>
        <taxon>Bacillota</taxon>
        <taxon>Clostridia</taxon>
        <taxon>Peptostreptococcales</taxon>
        <taxon>Anaerovoracaceae</taxon>
        <taxon>Anoxybacterium</taxon>
    </lineage>
</organism>
<evidence type="ECO:0000313" key="1">
    <source>
        <dbReference type="EMBL" id="QOX63538.1"/>
    </source>
</evidence>